<dbReference type="AlphaFoldDB" id="A0ABD0W132"/>
<accession>A0ABD0W132</accession>
<keyword evidence="2" id="KW-1185">Reference proteome</keyword>
<name>A0ABD0W132_UMBPY</name>
<protein>
    <submittedName>
        <fullName evidence="1">Uncharacterized protein</fullName>
    </submittedName>
</protein>
<sequence length="97" mass="10819">MKTITVLYARKCHVGQGSYSGRSISRKEVIGVAKVGTLLHRVDGVWLQQIPSQESDAVRPHTSSDRCTCLCRFLEEAPQCWSSSKAVLLPMSKRTKQ</sequence>
<dbReference type="Proteomes" id="UP001557470">
    <property type="component" value="Unassembled WGS sequence"/>
</dbReference>
<reference evidence="1 2" key="1">
    <citation type="submission" date="2024-06" db="EMBL/GenBank/DDBJ databases">
        <authorList>
            <person name="Pan Q."/>
            <person name="Wen M."/>
            <person name="Jouanno E."/>
            <person name="Zahm M."/>
            <person name="Klopp C."/>
            <person name="Cabau C."/>
            <person name="Louis A."/>
            <person name="Berthelot C."/>
            <person name="Parey E."/>
            <person name="Roest Crollius H."/>
            <person name="Montfort J."/>
            <person name="Robinson-Rechavi M."/>
            <person name="Bouchez O."/>
            <person name="Lampietro C."/>
            <person name="Lopez Roques C."/>
            <person name="Donnadieu C."/>
            <person name="Postlethwait J."/>
            <person name="Bobe J."/>
            <person name="Verreycken H."/>
            <person name="Guiguen Y."/>
        </authorList>
    </citation>
    <scope>NUCLEOTIDE SEQUENCE [LARGE SCALE GENOMIC DNA]</scope>
    <source>
        <strain evidence="1">Up_M1</strain>
        <tissue evidence="1">Testis</tissue>
    </source>
</reference>
<comment type="caution">
    <text evidence="1">The sequence shown here is derived from an EMBL/GenBank/DDBJ whole genome shotgun (WGS) entry which is preliminary data.</text>
</comment>
<gene>
    <name evidence="1" type="ORF">UPYG_G00318070</name>
</gene>
<dbReference type="EMBL" id="JAGEUA010000010">
    <property type="protein sequence ID" value="KAL0964075.1"/>
    <property type="molecule type" value="Genomic_DNA"/>
</dbReference>
<evidence type="ECO:0000313" key="2">
    <source>
        <dbReference type="Proteomes" id="UP001557470"/>
    </source>
</evidence>
<evidence type="ECO:0000313" key="1">
    <source>
        <dbReference type="EMBL" id="KAL0964075.1"/>
    </source>
</evidence>
<organism evidence="1 2">
    <name type="scientific">Umbra pygmaea</name>
    <name type="common">Eastern mudminnow</name>
    <dbReference type="NCBI Taxonomy" id="75934"/>
    <lineage>
        <taxon>Eukaryota</taxon>
        <taxon>Metazoa</taxon>
        <taxon>Chordata</taxon>
        <taxon>Craniata</taxon>
        <taxon>Vertebrata</taxon>
        <taxon>Euteleostomi</taxon>
        <taxon>Actinopterygii</taxon>
        <taxon>Neopterygii</taxon>
        <taxon>Teleostei</taxon>
        <taxon>Protacanthopterygii</taxon>
        <taxon>Esociformes</taxon>
        <taxon>Umbridae</taxon>
        <taxon>Umbra</taxon>
    </lineage>
</organism>
<proteinExistence type="predicted"/>